<keyword evidence="2" id="KW-1185">Reference proteome</keyword>
<reference evidence="1 2" key="1">
    <citation type="journal article" date="2014" name="PLoS Genet.">
        <title>Phylogenetically driven sequencing of extremely halophilic archaea reveals strategies for static and dynamic osmo-response.</title>
        <authorList>
            <person name="Becker E.A."/>
            <person name="Seitzer P.M."/>
            <person name="Tritt A."/>
            <person name="Larsen D."/>
            <person name="Krusor M."/>
            <person name="Yao A.I."/>
            <person name="Wu D."/>
            <person name="Madern D."/>
            <person name="Eisen J.A."/>
            <person name="Darling A.E."/>
            <person name="Facciotti M.T."/>
        </authorList>
    </citation>
    <scope>NUCLEOTIDE SEQUENCE [LARGE SCALE GENOMIC DNA]</scope>
    <source>
        <strain evidence="1 2">100A6</strain>
    </source>
</reference>
<comment type="caution">
    <text evidence="1">The sequence shown here is derived from an EMBL/GenBank/DDBJ whole genome shotgun (WGS) entry which is preliminary data.</text>
</comment>
<evidence type="ECO:0000313" key="2">
    <source>
        <dbReference type="Proteomes" id="UP000011566"/>
    </source>
</evidence>
<dbReference type="Proteomes" id="UP000011566">
    <property type="component" value="Unassembled WGS sequence"/>
</dbReference>
<dbReference type="OrthoDB" id="295069at2157"/>
<dbReference type="AlphaFoldDB" id="M0LZI6"/>
<sequence length="50" mass="5716">MAIIKDIRESLSPTSTDDGTMRYRCVDCLTEFDEQKRICPKCGGAEFDRL</sequence>
<accession>M0LZI6</accession>
<organism evidence="1 2">
    <name type="scientific">Halococcus hamelinensis 100A6</name>
    <dbReference type="NCBI Taxonomy" id="1132509"/>
    <lineage>
        <taxon>Archaea</taxon>
        <taxon>Methanobacteriati</taxon>
        <taxon>Methanobacteriota</taxon>
        <taxon>Stenosarchaea group</taxon>
        <taxon>Halobacteria</taxon>
        <taxon>Halobacteriales</taxon>
        <taxon>Halococcaceae</taxon>
        <taxon>Halococcus</taxon>
    </lineage>
</organism>
<dbReference type="SUPFAM" id="SSF144206">
    <property type="entry name" value="NOB1 zinc finger-like"/>
    <property type="match status" value="1"/>
</dbReference>
<dbReference type="InterPro" id="IPR036283">
    <property type="entry name" value="NOB1_Zf-like_sf"/>
</dbReference>
<name>M0LZI6_9EURY</name>
<dbReference type="PATRIC" id="fig|1132509.6.peg.1936"/>
<protein>
    <submittedName>
        <fullName evidence="1">Uncharacterized protein</fullName>
    </submittedName>
</protein>
<dbReference type="RefSeq" id="WP_007692905.1">
    <property type="nucleotide sequence ID" value="NZ_AJRK01000073.1"/>
</dbReference>
<gene>
    <name evidence="1" type="ORF">C447_08563</name>
</gene>
<dbReference type="EMBL" id="AOMB01000023">
    <property type="protein sequence ID" value="EMA38861.1"/>
    <property type="molecule type" value="Genomic_DNA"/>
</dbReference>
<evidence type="ECO:0000313" key="1">
    <source>
        <dbReference type="EMBL" id="EMA38861.1"/>
    </source>
</evidence>
<proteinExistence type="predicted"/>